<dbReference type="AlphaFoldDB" id="A0A0U3HTF8"/>
<evidence type="ECO:0000313" key="5">
    <source>
        <dbReference type="Proteomes" id="UP000321155"/>
    </source>
</evidence>
<sequence>MDDRPRPEEPDSHETRNLPRDPATVLGAATVADGQSLTPEQYDLGGLHRVVATVTDHEVVLYGEFRVDAALLDGRDPAEVPHWGGALSGIVEDWQPEGTGQVTLCAFVHAETHEHGPLGLTLAEAVAQLEDLRVRCLAWLRSSPAA</sequence>
<dbReference type="Proteomes" id="UP000057181">
    <property type="component" value="Chromosome"/>
</dbReference>
<feature type="region of interest" description="Disordered" evidence="1">
    <location>
        <begin position="1"/>
        <end position="22"/>
    </location>
</feature>
<evidence type="ECO:0000313" key="3">
    <source>
        <dbReference type="EMBL" id="GEO91562.1"/>
    </source>
</evidence>
<keyword evidence="5" id="KW-1185">Reference proteome</keyword>
<proteinExistence type="predicted"/>
<reference evidence="3 5" key="2">
    <citation type="submission" date="2019-07" db="EMBL/GenBank/DDBJ databases">
        <title>Whole genome shotgun sequence of Kocuria flava NBRC 107626.</title>
        <authorList>
            <person name="Hosoyama A."/>
            <person name="Uohara A."/>
            <person name="Ohji S."/>
            <person name="Ichikawa N."/>
        </authorList>
    </citation>
    <scope>NUCLEOTIDE SEQUENCE [LARGE SCALE GENOMIC DNA]</scope>
    <source>
        <strain evidence="3 5">NBRC 107626</strain>
    </source>
</reference>
<name>A0A0U3HTF8_9MICC</name>
<dbReference type="EMBL" id="BJZR01000015">
    <property type="protein sequence ID" value="GEO91562.1"/>
    <property type="molecule type" value="Genomic_DNA"/>
</dbReference>
<evidence type="ECO:0000313" key="2">
    <source>
        <dbReference type="EMBL" id="ALU40886.1"/>
    </source>
</evidence>
<dbReference type="Proteomes" id="UP000321155">
    <property type="component" value="Unassembled WGS sequence"/>
</dbReference>
<evidence type="ECO:0000256" key="1">
    <source>
        <dbReference type="SAM" id="MobiDB-lite"/>
    </source>
</evidence>
<dbReference type="KEGG" id="kfv:AS188_15320"/>
<protein>
    <submittedName>
        <fullName evidence="2">Uncharacterized protein</fullName>
    </submittedName>
</protein>
<accession>A0A0U3HTF8</accession>
<evidence type="ECO:0000313" key="4">
    <source>
        <dbReference type="Proteomes" id="UP000057181"/>
    </source>
</evidence>
<gene>
    <name evidence="2" type="ORF">AS188_15320</name>
    <name evidence="3" type="ORF">KFL01_08680</name>
</gene>
<feature type="compositionally biased region" description="Basic and acidic residues" evidence="1">
    <location>
        <begin position="1"/>
        <end position="19"/>
    </location>
</feature>
<reference evidence="2 4" key="1">
    <citation type="submission" date="2015-11" db="EMBL/GenBank/DDBJ databases">
        <title>Complete Genome Sequence of Kocuria flava strain HO-9041.</title>
        <authorList>
            <person name="Zhou M."/>
            <person name="Dai J."/>
        </authorList>
    </citation>
    <scope>NUCLEOTIDE SEQUENCE [LARGE SCALE GENOMIC DNA]</scope>
    <source>
        <strain evidence="2 4">HO-9041</strain>
    </source>
</reference>
<dbReference type="RefSeq" id="WP_058859561.1">
    <property type="nucleotide sequence ID" value="NZ_BJZR01000015.1"/>
</dbReference>
<dbReference type="EMBL" id="CP013254">
    <property type="protein sequence ID" value="ALU40886.1"/>
    <property type="molecule type" value="Genomic_DNA"/>
</dbReference>
<organism evidence="2 4">
    <name type="scientific">Kocuria flava</name>
    <dbReference type="NCBI Taxonomy" id="446860"/>
    <lineage>
        <taxon>Bacteria</taxon>
        <taxon>Bacillati</taxon>
        <taxon>Actinomycetota</taxon>
        <taxon>Actinomycetes</taxon>
        <taxon>Micrococcales</taxon>
        <taxon>Micrococcaceae</taxon>
        <taxon>Kocuria</taxon>
    </lineage>
</organism>